<name>A0A0M5M6E6_9FUSO</name>
<evidence type="ECO:0000313" key="7">
    <source>
        <dbReference type="Proteomes" id="UP000230719"/>
    </source>
</evidence>
<accession>A0A0M5M6E6</accession>
<dbReference type="Proteomes" id="UP000230719">
    <property type="component" value="Unassembled WGS sequence"/>
</dbReference>
<reference evidence="1 5" key="1">
    <citation type="submission" date="2015-09" db="EMBL/GenBank/DDBJ databases">
        <authorList>
            <person name="Jackson K.R."/>
            <person name="Lunt B.L."/>
            <person name="Fisher J.N.B."/>
            <person name="Gardner A.V."/>
            <person name="Bailey M.E."/>
            <person name="Deus L.M."/>
            <person name="Earl A.S."/>
            <person name="Gibby P.D."/>
            <person name="Hartmann K.A."/>
            <person name="Liu J.E."/>
            <person name="Manci A.M."/>
            <person name="Nielsen D.A."/>
            <person name="Solomon M.B."/>
            <person name="Breakwell D.P."/>
            <person name="Burnett S.H."/>
            <person name="Grose J.H."/>
        </authorList>
    </citation>
    <scope>NUCLEOTIDE SEQUENCE [LARGE SCALE GENOMIC DNA]</scope>
    <source>
        <strain evidence="1 5">KCOM 1279</strain>
    </source>
</reference>
<dbReference type="EMBL" id="NPND01000008">
    <property type="protein sequence ID" value="PIM92681.1"/>
    <property type="molecule type" value="Genomic_DNA"/>
</dbReference>
<proteinExistence type="predicted"/>
<dbReference type="EMBL" id="CP012713">
    <property type="protein sequence ID" value="ALF18226.1"/>
    <property type="molecule type" value="Genomic_DNA"/>
</dbReference>
<reference evidence="4 7" key="3">
    <citation type="submission" date="2017-08" db="EMBL/GenBank/DDBJ databases">
        <title>Analysis of Fusobacterium persistence and antibiotic response in human colorectal.</title>
        <authorList>
            <person name="Bullman S."/>
        </authorList>
    </citation>
    <scope>NUCLEOTIDE SEQUENCE [LARGE SCALE GENOMIC DNA]</scope>
    <source>
        <strain evidence="4 7">P2_CP</strain>
    </source>
</reference>
<dbReference type="Proteomes" id="UP000063147">
    <property type="component" value="Chromosome"/>
</dbReference>
<dbReference type="EMBL" id="NJGJ01000001">
    <property type="protein sequence ID" value="PGH24817.1"/>
    <property type="molecule type" value="Genomic_DNA"/>
</dbReference>
<evidence type="ECO:0000313" key="4">
    <source>
        <dbReference type="EMBL" id="PIM92681.1"/>
    </source>
</evidence>
<evidence type="ECO:0000313" key="3">
    <source>
        <dbReference type="EMBL" id="PGH24819.1"/>
    </source>
</evidence>
<organism evidence="1">
    <name type="scientific">Fusobacterium animalis</name>
    <dbReference type="NCBI Taxonomy" id="76859"/>
    <lineage>
        <taxon>Bacteria</taxon>
        <taxon>Fusobacteriati</taxon>
        <taxon>Fusobacteriota</taxon>
        <taxon>Fusobacteriia</taxon>
        <taxon>Fusobacteriales</taxon>
        <taxon>Fusobacteriaceae</taxon>
        <taxon>Fusobacterium</taxon>
    </lineage>
</organism>
<dbReference type="AlphaFoldDB" id="A0A0M5M6E6"/>
<dbReference type="EMBL" id="NJGJ01000001">
    <property type="protein sequence ID" value="PGH24819.1"/>
    <property type="molecule type" value="Genomic_DNA"/>
</dbReference>
<reference evidence="2 6" key="2">
    <citation type="submission" date="2017-06" db="EMBL/GenBank/DDBJ databases">
        <title>Draft genome sequence of Fusobacterium nucleatum subsp. animalis KCOM 1280 (=ChDC F318).</title>
        <authorList>
            <person name="Kook J.-K."/>
            <person name="Park S.-N."/>
            <person name="Lim Y.K."/>
            <person name="Roh H."/>
        </authorList>
    </citation>
    <scope>NUCLEOTIDE SEQUENCE [LARGE SCALE GENOMIC DNA]</scope>
    <source>
        <strain evidence="2">KCOM 1280</strain>
        <strain evidence="6">KCOM 1280 ( ChDC F318)</strain>
    </source>
</reference>
<dbReference type="Proteomes" id="UP000226179">
    <property type="component" value="Unassembled WGS sequence"/>
</dbReference>
<dbReference type="RefSeq" id="WP_005908701.1">
    <property type="nucleotide sequence ID" value="NZ_CP012713.1"/>
</dbReference>
<dbReference type="OrthoDB" id="89581at2"/>
<protein>
    <submittedName>
        <fullName evidence="1">Uncharacterized protein</fullName>
    </submittedName>
</protein>
<sequence length="236" mass="26814">MKIRSVETALRADVSQNVPNGVDALGIFDNLVQPIFPFPVENLSIILSFSEMEGPTMYQIRVNAPNDDLISKGDFGVLPDQFGYGRKVVNLGGILITERGKYTVDIFEIGADNKLKFLKTKRLFNADYPPQREISDAEKEAILADEKLIRMVKTEFKPFEFANDESVKPVKLQISLDNSVPIEEGYIAFPEDNTIEIKGKKFDLTGMRRHVEWMFGRPIPKAEEETPNEEKKEENK</sequence>
<evidence type="ECO:0000313" key="1">
    <source>
        <dbReference type="EMBL" id="ALF18226.1"/>
    </source>
</evidence>
<gene>
    <name evidence="4" type="ORF">CI114_03805</name>
    <name evidence="2" type="ORF">RN90_04950</name>
    <name evidence="3" type="ORF">RN90_04975</name>
    <name evidence="1" type="ORF">RN98_08585</name>
</gene>
<evidence type="ECO:0000313" key="6">
    <source>
        <dbReference type="Proteomes" id="UP000226179"/>
    </source>
</evidence>
<dbReference type="PATRIC" id="fig|76859.3.peg.1735"/>
<evidence type="ECO:0000313" key="5">
    <source>
        <dbReference type="Proteomes" id="UP000063147"/>
    </source>
</evidence>
<evidence type="ECO:0000313" key="2">
    <source>
        <dbReference type="EMBL" id="PGH24817.1"/>
    </source>
</evidence>